<protein>
    <submittedName>
        <fullName evidence="1">Uncharacterized protein</fullName>
    </submittedName>
</protein>
<gene>
    <name evidence="1" type="ORF">L9F63_002749</name>
</gene>
<dbReference type="Proteomes" id="UP001233999">
    <property type="component" value="Unassembled WGS sequence"/>
</dbReference>
<proteinExistence type="predicted"/>
<evidence type="ECO:0000313" key="2">
    <source>
        <dbReference type="Proteomes" id="UP001233999"/>
    </source>
</evidence>
<feature type="non-terminal residue" evidence="1">
    <location>
        <position position="1"/>
    </location>
</feature>
<dbReference type="EMBL" id="JASPKZ010007270">
    <property type="protein sequence ID" value="KAJ9585441.1"/>
    <property type="molecule type" value="Genomic_DNA"/>
</dbReference>
<dbReference type="AlphaFoldDB" id="A0AAD7ZRP2"/>
<name>A0AAD7ZRP2_DIPPU</name>
<sequence length="54" mass="6144">VNVLFLVYLTDETQREPPHMSTSKQTYQVGETLEANCNHQPCVTHSSCHVVSQR</sequence>
<keyword evidence="2" id="KW-1185">Reference proteome</keyword>
<reference evidence="1" key="1">
    <citation type="journal article" date="2023" name="IScience">
        <title>Live-bearing cockroach genome reveals convergent evolutionary mechanisms linked to viviparity in insects and beyond.</title>
        <authorList>
            <person name="Fouks B."/>
            <person name="Harrison M.C."/>
            <person name="Mikhailova A.A."/>
            <person name="Marchal E."/>
            <person name="English S."/>
            <person name="Carruthers M."/>
            <person name="Jennings E.C."/>
            <person name="Chiamaka E.L."/>
            <person name="Frigard R.A."/>
            <person name="Pippel M."/>
            <person name="Attardo G.M."/>
            <person name="Benoit J.B."/>
            <person name="Bornberg-Bauer E."/>
            <person name="Tobe S.S."/>
        </authorList>
    </citation>
    <scope>NUCLEOTIDE SEQUENCE</scope>
    <source>
        <strain evidence="1">Stay&amp;Tobe</strain>
    </source>
</reference>
<accession>A0AAD7ZRP2</accession>
<evidence type="ECO:0000313" key="1">
    <source>
        <dbReference type="EMBL" id="KAJ9585441.1"/>
    </source>
</evidence>
<organism evidence="1 2">
    <name type="scientific">Diploptera punctata</name>
    <name type="common">Pacific beetle cockroach</name>
    <dbReference type="NCBI Taxonomy" id="6984"/>
    <lineage>
        <taxon>Eukaryota</taxon>
        <taxon>Metazoa</taxon>
        <taxon>Ecdysozoa</taxon>
        <taxon>Arthropoda</taxon>
        <taxon>Hexapoda</taxon>
        <taxon>Insecta</taxon>
        <taxon>Pterygota</taxon>
        <taxon>Neoptera</taxon>
        <taxon>Polyneoptera</taxon>
        <taxon>Dictyoptera</taxon>
        <taxon>Blattodea</taxon>
        <taxon>Blaberoidea</taxon>
        <taxon>Blaberidae</taxon>
        <taxon>Diplopterinae</taxon>
        <taxon>Diploptera</taxon>
    </lineage>
</organism>
<comment type="caution">
    <text evidence="1">The sequence shown here is derived from an EMBL/GenBank/DDBJ whole genome shotgun (WGS) entry which is preliminary data.</text>
</comment>
<reference evidence="1" key="2">
    <citation type="submission" date="2023-05" db="EMBL/GenBank/DDBJ databases">
        <authorList>
            <person name="Fouks B."/>
        </authorList>
    </citation>
    <scope>NUCLEOTIDE SEQUENCE</scope>
    <source>
        <strain evidence="1">Stay&amp;Tobe</strain>
        <tissue evidence="1">Testes</tissue>
    </source>
</reference>